<dbReference type="Proteomes" id="UP001174691">
    <property type="component" value="Unassembled WGS sequence"/>
</dbReference>
<dbReference type="InterPro" id="IPR006771">
    <property type="entry name" value="CetA-like"/>
</dbReference>
<keyword evidence="4" id="KW-1185">Reference proteome</keyword>
<feature type="chain" id="PRO_5041390585" evidence="2">
    <location>
        <begin position="26"/>
        <end position="218"/>
    </location>
</feature>
<dbReference type="AlphaFoldDB" id="A0AA38W159"/>
<gene>
    <name evidence="3" type="ORF">NKR19_g3752</name>
</gene>
<comment type="caution">
    <text evidence="3">The sequence shown here is derived from an EMBL/GenBank/DDBJ whole genome shotgun (WGS) entry which is preliminary data.</text>
</comment>
<protein>
    <submittedName>
        <fullName evidence="3">Uncharacterized protein</fullName>
    </submittedName>
</protein>
<feature type="region of interest" description="Disordered" evidence="1">
    <location>
        <begin position="169"/>
        <end position="218"/>
    </location>
</feature>
<name>A0AA38W159_9PEZI</name>
<evidence type="ECO:0000313" key="4">
    <source>
        <dbReference type="Proteomes" id="UP001174691"/>
    </source>
</evidence>
<dbReference type="PANTHER" id="PTHR36195:SF6">
    <property type="entry name" value="SECRETED THAUMATIN-LIKE PROTEIN CALA"/>
    <property type="match status" value="1"/>
</dbReference>
<feature type="compositionally biased region" description="Acidic residues" evidence="1">
    <location>
        <begin position="182"/>
        <end position="191"/>
    </location>
</feature>
<organism evidence="3 4">
    <name type="scientific">Coniochaeta hoffmannii</name>
    <dbReference type="NCBI Taxonomy" id="91930"/>
    <lineage>
        <taxon>Eukaryota</taxon>
        <taxon>Fungi</taxon>
        <taxon>Dikarya</taxon>
        <taxon>Ascomycota</taxon>
        <taxon>Pezizomycotina</taxon>
        <taxon>Sordariomycetes</taxon>
        <taxon>Sordariomycetidae</taxon>
        <taxon>Coniochaetales</taxon>
        <taxon>Coniochaetaceae</taxon>
        <taxon>Coniochaeta</taxon>
    </lineage>
</organism>
<sequence length="218" mass="22813">MAPTMSTPLRAYLVLALAALTSSAGLVINNGCAETVHVDQVPQEGSLPSHDLSSGEQVVEGLYGAGIAVKISRGGSSEAGILQLEYSHTDNLYWDVSDLDGAPFRDANVRVTPTGSGANEGENKCYTLDCPAGQVCQEAYQDPYQEATRSCPADTGDLILDLCLGGEPSGEVVGPVEGPKEGDEEEEADGGDSDRGRGGGGRWGGRDRWSGRNLVRQV</sequence>
<dbReference type="PANTHER" id="PTHR36195">
    <property type="entry name" value="DOMAIN PROTEIN, PUTATIVE (AFU_ORTHOLOGUE AFUA_5G01990)-RELATED-RELATED"/>
    <property type="match status" value="1"/>
</dbReference>
<evidence type="ECO:0000313" key="3">
    <source>
        <dbReference type="EMBL" id="KAJ9158035.1"/>
    </source>
</evidence>
<dbReference type="EMBL" id="JANBVN010000043">
    <property type="protein sequence ID" value="KAJ9158035.1"/>
    <property type="molecule type" value="Genomic_DNA"/>
</dbReference>
<reference evidence="3" key="1">
    <citation type="submission" date="2022-07" db="EMBL/GenBank/DDBJ databases">
        <title>Fungi with potential for degradation of polypropylene.</title>
        <authorList>
            <person name="Gostincar C."/>
        </authorList>
    </citation>
    <scope>NUCLEOTIDE SEQUENCE</scope>
    <source>
        <strain evidence="3">EXF-13287</strain>
    </source>
</reference>
<proteinExistence type="predicted"/>
<evidence type="ECO:0000256" key="2">
    <source>
        <dbReference type="SAM" id="SignalP"/>
    </source>
</evidence>
<accession>A0AA38W159</accession>
<dbReference type="Pfam" id="PF04681">
    <property type="entry name" value="Bys1"/>
    <property type="match status" value="1"/>
</dbReference>
<evidence type="ECO:0000256" key="1">
    <source>
        <dbReference type="SAM" id="MobiDB-lite"/>
    </source>
</evidence>
<keyword evidence="2" id="KW-0732">Signal</keyword>
<feature type="signal peptide" evidence="2">
    <location>
        <begin position="1"/>
        <end position="25"/>
    </location>
</feature>